<dbReference type="Proteomes" id="UP000867740">
    <property type="component" value="Unassembled WGS sequence"/>
</dbReference>
<reference evidence="1" key="2">
    <citation type="submission" date="2020-10" db="EMBL/GenBank/DDBJ databases">
        <authorList>
            <consortium name="NCBI Pathogen Detection Project"/>
        </authorList>
    </citation>
    <scope>NUCLEOTIDE SEQUENCE</scope>
    <source>
        <strain evidence="1">CAVp300</strain>
    </source>
</reference>
<dbReference type="RefSeq" id="WP_047369742.1">
    <property type="nucleotide sequence ID" value="NZ_CABMNU010000005.1"/>
</dbReference>
<name>A0A9P3WHU2_KLUIN</name>
<evidence type="ECO:0000313" key="1">
    <source>
        <dbReference type="EMBL" id="HAT3583496.1"/>
    </source>
</evidence>
<proteinExistence type="predicted"/>
<organism evidence="1 2">
    <name type="scientific">Kluyvera intermedia</name>
    <name type="common">Enterobacter intermedius</name>
    <dbReference type="NCBI Taxonomy" id="61648"/>
    <lineage>
        <taxon>Bacteria</taxon>
        <taxon>Pseudomonadati</taxon>
        <taxon>Pseudomonadota</taxon>
        <taxon>Gammaproteobacteria</taxon>
        <taxon>Enterobacterales</taxon>
        <taxon>Enterobacteriaceae</taxon>
        <taxon>Kluyvera</taxon>
    </lineage>
</organism>
<gene>
    <name evidence="1" type="ORF">I8531_003838</name>
</gene>
<accession>A0A9P3WHU2</accession>
<dbReference type="EMBL" id="DACSUM010000036">
    <property type="protein sequence ID" value="HAT3583496.1"/>
    <property type="molecule type" value="Genomic_DNA"/>
</dbReference>
<evidence type="ECO:0000313" key="2">
    <source>
        <dbReference type="Proteomes" id="UP000867740"/>
    </source>
</evidence>
<comment type="caution">
    <text evidence="1">The sequence shown here is derived from an EMBL/GenBank/DDBJ whole genome shotgun (WGS) entry which is preliminary data.</text>
</comment>
<reference evidence="1" key="1">
    <citation type="journal article" date="2018" name="Genome Biol.">
        <title>SKESA: strategic k-mer extension for scrupulous assemblies.</title>
        <authorList>
            <person name="Souvorov A."/>
            <person name="Agarwala R."/>
            <person name="Lipman D.J."/>
        </authorList>
    </citation>
    <scope>NUCLEOTIDE SEQUENCE</scope>
    <source>
        <strain evidence="1">CAVp300</strain>
    </source>
</reference>
<sequence>MKHKIESMRMSPTEVGESVNGEFKAPDGAFLTSINTETGSFTYSYFEVEIDESWYPISVMSGL</sequence>
<dbReference type="AlphaFoldDB" id="A0A9P3WHU2"/>
<protein>
    <submittedName>
        <fullName evidence="1">Uncharacterized protein</fullName>
    </submittedName>
</protein>